<dbReference type="GO" id="GO:0102971">
    <property type="term" value="F:phosphinothricin N-acetyltransferase activity"/>
    <property type="evidence" value="ECO:0007669"/>
    <property type="project" value="UniProtKB-EC"/>
</dbReference>
<reference evidence="4" key="1">
    <citation type="submission" date="2016-06" db="EMBL/GenBank/DDBJ databases">
        <authorList>
            <person name="Kjaerup R.B."/>
            <person name="Dalgaard T.S."/>
            <person name="Juul-Madsen H.R."/>
        </authorList>
    </citation>
    <scope>NUCLEOTIDE SEQUENCE [LARGE SCALE GENOMIC DNA]</scope>
    <source>
        <strain evidence="4">CECT 8886</strain>
    </source>
</reference>
<dbReference type="Pfam" id="PF00583">
    <property type="entry name" value="Acetyltransf_1"/>
    <property type="match status" value="1"/>
</dbReference>
<protein>
    <submittedName>
        <fullName evidence="4">Putative phosphinothricin acetyltransferase YwnH</fullName>
        <ecNumber evidence="4">2.3.1.183</ecNumber>
    </submittedName>
</protein>
<name>A0A1A8TDH2_9GAMM</name>
<dbReference type="PANTHER" id="PTHR43877">
    <property type="entry name" value="AMINOALKYLPHOSPHONATE N-ACETYLTRANSFERASE-RELATED-RELATED"/>
    <property type="match status" value="1"/>
</dbReference>
<sequence length="164" mass="18400">MVFSLRVATIDDVPDILAIYRQGDDFALSGDRNKDINLIDVMEWVESATPERPMFVVSAGGEVIGWGALEPFYGLPSFDMAAEVSVYLLPQWRGKGAAAAFIQYLADHKDALHFSHLVAYIYARNTLSLRFFKKQGFESWGVLPKIASCQELQEDVFLLGRVFC</sequence>
<dbReference type="STRING" id="1792290.MSP8886_01956"/>
<feature type="domain" description="N-acetyltransferase" evidence="3">
    <location>
        <begin position="3"/>
        <end position="159"/>
    </location>
</feature>
<dbReference type="Gene3D" id="3.40.630.30">
    <property type="match status" value="1"/>
</dbReference>
<evidence type="ECO:0000313" key="5">
    <source>
        <dbReference type="Proteomes" id="UP000092544"/>
    </source>
</evidence>
<dbReference type="AlphaFoldDB" id="A0A1A8TDH2"/>
<keyword evidence="5" id="KW-1185">Reference proteome</keyword>
<dbReference type="InterPro" id="IPR050832">
    <property type="entry name" value="Bact_Acetyltransf"/>
</dbReference>
<dbReference type="OrthoDB" id="5459937at2"/>
<dbReference type="PROSITE" id="PS51186">
    <property type="entry name" value="GNAT"/>
    <property type="match status" value="1"/>
</dbReference>
<evidence type="ECO:0000313" key="4">
    <source>
        <dbReference type="EMBL" id="SBS30874.1"/>
    </source>
</evidence>
<dbReference type="InterPro" id="IPR000182">
    <property type="entry name" value="GNAT_dom"/>
</dbReference>
<gene>
    <name evidence="4" type="primary">ywnH</name>
    <name evidence="4" type="ORF">MSP8886_01956</name>
</gene>
<dbReference type="Proteomes" id="UP000092544">
    <property type="component" value="Unassembled WGS sequence"/>
</dbReference>
<proteinExistence type="predicted"/>
<evidence type="ECO:0000256" key="2">
    <source>
        <dbReference type="ARBA" id="ARBA00023315"/>
    </source>
</evidence>
<dbReference type="InterPro" id="IPR016181">
    <property type="entry name" value="Acyl_CoA_acyltransferase"/>
</dbReference>
<dbReference type="SUPFAM" id="SSF55729">
    <property type="entry name" value="Acyl-CoA N-acyltransferases (Nat)"/>
    <property type="match status" value="1"/>
</dbReference>
<keyword evidence="1 4" id="KW-0808">Transferase</keyword>
<dbReference type="RefSeq" id="WP_067015642.1">
    <property type="nucleotide sequence ID" value="NZ_FLOB01000003.1"/>
</dbReference>
<dbReference type="EMBL" id="FLOB01000003">
    <property type="protein sequence ID" value="SBS30874.1"/>
    <property type="molecule type" value="Genomic_DNA"/>
</dbReference>
<evidence type="ECO:0000256" key="1">
    <source>
        <dbReference type="ARBA" id="ARBA00022679"/>
    </source>
</evidence>
<dbReference type="EC" id="2.3.1.183" evidence="4"/>
<accession>A0A1A8TDH2</accession>
<keyword evidence="2 4" id="KW-0012">Acyltransferase</keyword>
<evidence type="ECO:0000259" key="3">
    <source>
        <dbReference type="PROSITE" id="PS51186"/>
    </source>
</evidence>
<dbReference type="CDD" id="cd04301">
    <property type="entry name" value="NAT_SF"/>
    <property type="match status" value="1"/>
</dbReference>
<organism evidence="4 5">
    <name type="scientific">Marinomonas spartinae</name>
    <dbReference type="NCBI Taxonomy" id="1792290"/>
    <lineage>
        <taxon>Bacteria</taxon>
        <taxon>Pseudomonadati</taxon>
        <taxon>Pseudomonadota</taxon>
        <taxon>Gammaproteobacteria</taxon>
        <taxon>Oceanospirillales</taxon>
        <taxon>Oceanospirillaceae</taxon>
        <taxon>Marinomonas</taxon>
    </lineage>
</organism>